<dbReference type="RefSeq" id="WP_126269556.1">
    <property type="nucleotide sequence ID" value="NZ_CP034463.1"/>
</dbReference>
<accession>A0A3Q9BV61</accession>
<protein>
    <submittedName>
        <fullName evidence="1">Uncharacterized protein</fullName>
    </submittedName>
</protein>
<sequence>MIPDGSSIGALITGKAFMADVGAYFPLSVALRGDVFEAVFMMREGDLGHRTSGPYSPERLPSDAMNWVQLRTGMGMAGRFPSFRIEAGGHWPRIHVALSGTSVRGLIVMPEEVTAEMVNAPYLGKWQDQACADIRIGLDFLAQWLGSCHHEGGGPEPSIDLDLVYRPFDYEASLAGYDERIRDIIPPVRPVLELRWRSATPAQRRAFVKRLKGARKSGSRSDRRWNYPIGGIEVEVPR</sequence>
<proteinExistence type="predicted"/>
<dbReference type="EMBL" id="CP034463">
    <property type="protein sequence ID" value="AZP15171.1"/>
    <property type="molecule type" value="Genomic_DNA"/>
</dbReference>
<evidence type="ECO:0000313" key="2">
    <source>
        <dbReference type="Proteomes" id="UP000280197"/>
    </source>
</evidence>
<reference evidence="1 2" key="1">
    <citation type="submission" date="2018-12" db="EMBL/GenBank/DDBJ databases">
        <authorList>
            <person name="Li K."/>
        </authorList>
    </citation>
    <scope>NUCLEOTIDE SEQUENCE [LARGE SCALE GENOMIC DNA]</scope>
    <source>
        <strain evidence="2">CR22</strain>
    </source>
</reference>
<gene>
    <name evidence="1" type="ORF">EJC51_03025</name>
</gene>
<keyword evidence="2" id="KW-1185">Reference proteome</keyword>
<name>A0A3Q9BV61_9ACTN</name>
<organism evidence="1 2">
    <name type="scientific">Streptomyces aquilus</name>
    <dbReference type="NCBI Taxonomy" id="2548456"/>
    <lineage>
        <taxon>Bacteria</taxon>
        <taxon>Bacillati</taxon>
        <taxon>Actinomycetota</taxon>
        <taxon>Actinomycetes</taxon>
        <taxon>Kitasatosporales</taxon>
        <taxon>Streptomycetaceae</taxon>
        <taxon>Streptomyces</taxon>
    </lineage>
</organism>
<dbReference type="AlphaFoldDB" id="A0A3Q9BV61"/>
<dbReference type="Proteomes" id="UP000280197">
    <property type="component" value="Chromosome"/>
</dbReference>
<dbReference type="KEGG" id="saqu:EJC51_03025"/>
<evidence type="ECO:0000313" key="1">
    <source>
        <dbReference type="EMBL" id="AZP15171.1"/>
    </source>
</evidence>